<proteinExistence type="predicted"/>
<dbReference type="Gene3D" id="2.60.40.150">
    <property type="entry name" value="C2 domain"/>
    <property type="match status" value="1"/>
</dbReference>
<dbReference type="SMART" id="SM00239">
    <property type="entry name" value="C2"/>
    <property type="match status" value="1"/>
</dbReference>
<gene>
    <name evidence="3" type="ORF">EZS28_010677</name>
</gene>
<dbReference type="PROSITE" id="PS50004">
    <property type="entry name" value="C2"/>
    <property type="match status" value="1"/>
</dbReference>
<dbReference type="InterPro" id="IPR035892">
    <property type="entry name" value="C2_domain_sf"/>
</dbReference>
<feature type="region of interest" description="Disordered" evidence="1">
    <location>
        <begin position="944"/>
        <end position="974"/>
    </location>
</feature>
<accession>A0A5J4WHF9</accession>
<feature type="non-terminal residue" evidence="3">
    <location>
        <position position="1"/>
    </location>
</feature>
<feature type="compositionally biased region" description="Acidic residues" evidence="1">
    <location>
        <begin position="528"/>
        <end position="541"/>
    </location>
</feature>
<evidence type="ECO:0000259" key="2">
    <source>
        <dbReference type="PROSITE" id="PS50004"/>
    </source>
</evidence>
<dbReference type="EMBL" id="SNRW01002138">
    <property type="protein sequence ID" value="KAA6393795.1"/>
    <property type="molecule type" value="Genomic_DNA"/>
</dbReference>
<feature type="compositionally biased region" description="Basic and acidic residues" evidence="1">
    <location>
        <begin position="594"/>
        <end position="606"/>
    </location>
</feature>
<feature type="compositionally biased region" description="Basic and acidic residues" evidence="1">
    <location>
        <begin position="691"/>
        <end position="703"/>
    </location>
</feature>
<feature type="region of interest" description="Disordered" evidence="1">
    <location>
        <begin position="523"/>
        <end position="615"/>
    </location>
</feature>
<feature type="region of interest" description="Disordered" evidence="1">
    <location>
        <begin position="773"/>
        <end position="813"/>
    </location>
</feature>
<evidence type="ECO:0000256" key="1">
    <source>
        <dbReference type="SAM" id="MobiDB-lite"/>
    </source>
</evidence>
<name>A0A5J4WHF9_9EUKA</name>
<feature type="region of interest" description="Disordered" evidence="1">
    <location>
        <begin position="649"/>
        <end position="734"/>
    </location>
</feature>
<evidence type="ECO:0000313" key="4">
    <source>
        <dbReference type="Proteomes" id="UP000324800"/>
    </source>
</evidence>
<protein>
    <recommendedName>
        <fullName evidence="2">C2 domain-containing protein</fullName>
    </recommendedName>
</protein>
<dbReference type="OrthoDB" id="10251429at2759"/>
<feature type="compositionally biased region" description="Basic and acidic residues" evidence="1">
    <location>
        <begin position="712"/>
        <end position="725"/>
    </location>
</feature>
<comment type="caution">
    <text evidence="3">The sequence shown here is derived from an EMBL/GenBank/DDBJ whole genome shotgun (WGS) entry which is preliminary data.</text>
</comment>
<sequence>YKAKIRELKFEDDKKYYKDEIAWVSRNYSEYPTQPLISFFPLLVTKTTSNKRLPITAKLQLPLPDTFVFLPKEEIHWWLITSNDGYLEKIESFTNKDLMMAVGRPKGCENELTAVMKVKARSGLSNELTILNTEDLKNIIISSPAGDYILQRYVQSKGAHPWFTRMIYNQGKSTIGFNIQSKNLFSDDTEGDFRKRFTVVMDVPLSATVFKAAPIGIAEPIDYTEGIVRFVQRQHGLKIEQMVCDFIKDAYDQWWFLQVKAFRLTPECLATYKKATGGQIPDKIKGNFPELGLAEGIKKALISKANKVKQVDPEQCLPAPIPSKEIEKQKPNLHLFRMLLCAYEIFNLPIGEYQLAYQLMGSTIVYPLTAFKPRDDIYLENSEKVESIAVMNKFRVHYFFADPECFESFLHKEQQAIRIVCLRGRHKHVGGHAPLPTQYDKDSNRPSTAGVGNGVFMTGGFSPQGRPSSALGRQRPQTSYDSSFFTCEPLPDDWVVLLPQNKATQMRPMKFFLKEGYSLLQKEMKGEEQDEDIEEEIEEEEQRLKNDWEKEYQEKADGGGQKKSQSQVIKEKEKQPKIAWAEEQIQSDDEEEGRSDRLSKRKKEEKDNEDEFFFNDDINKPLSVFKEQYERIEREKKLRHKRQGFFKQKKSLLQSMQSKKKLELDEDGNLIFPDENDEDESEYEEEQDLSSTERKERKEERMKEKRRQQAILDKKDAEEEEKQIRFDSFNSEEEGQKAIKTLNITIISFDKYQADATEGNQDPFIVAKVISGKKEQQEGESEGSSSRSVENEEQDQEAQLPLPVQTKRQSETSNHQFSDILHLQIVPRDESSQFEVKEVIIELWDFNLQTEGQDEKIGEIRIPIFHVRIAKNQSVHKFTGVGRLLGQKNVAEVKIELNYDLIPPKAEPIPVLSSSSSSSSILNTNLTSKAQLIALNKDATSGVGISFSPGADSPSQQKSSSEAKDDSKRSNTGQ</sequence>
<reference evidence="3 4" key="1">
    <citation type="submission" date="2019-03" db="EMBL/GenBank/DDBJ databases">
        <title>Single cell metagenomics reveals metabolic interactions within the superorganism composed of flagellate Streblomastix strix and complex community of Bacteroidetes bacteria on its surface.</title>
        <authorList>
            <person name="Treitli S.C."/>
            <person name="Kolisko M."/>
            <person name="Husnik F."/>
            <person name="Keeling P."/>
            <person name="Hampl V."/>
        </authorList>
    </citation>
    <scope>NUCLEOTIDE SEQUENCE [LARGE SCALE GENOMIC DNA]</scope>
    <source>
        <strain evidence="3">ST1C</strain>
    </source>
</reference>
<dbReference type="InterPro" id="IPR000008">
    <property type="entry name" value="C2_dom"/>
</dbReference>
<feature type="domain" description="C2" evidence="2">
    <location>
        <begin position="720"/>
        <end position="879"/>
    </location>
</feature>
<organism evidence="3 4">
    <name type="scientific">Streblomastix strix</name>
    <dbReference type="NCBI Taxonomy" id="222440"/>
    <lineage>
        <taxon>Eukaryota</taxon>
        <taxon>Metamonada</taxon>
        <taxon>Preaxostyla</taxon>
        <taxon>Oxymonadida</taxon>
        <taxon>Streblomastigidae</taxon>
        <taxon>Streblomastix</taxon>
    </lineage>
</organism>
<evidence type="ECO:0000313" key="3">
    <source>
        <dbReference type="EMBL" id="KAA6393795.1"/>
    </source>
</evidence>
<dbReference type="AlphaFoldDB" id="A0A5J4WHF9"/>
<dbReference type="Proteomes" id="UP000324800">
    <property type="component" value="Unassembled WGS sequence"/>
</dbReference>
<feature type="compositionally biased region" description="Basic and acidic residues" evidence="1">
    <location>
        <begin position="542"/>
        <end position="557"/>
    </location>
</feature>
<feature type="compositionally biased region" description="Basic and acidic residues" evidence="1">
    <location>
        <begin position="961"/>
        <end position="974"/>
    </location>
</feature>
<feature type="region of interest" description="Disordered" evidence="1">
    <location>
        <begin position="432"/>
        <end position="477"/>
    </location>
</feature>
<feature type="compositionally biased region" description="Acidic residues" evidence="1">
    <location>
        <begin position="664"/>
        <end position="688"/>
    </location>
</feature>